<dbReference type="PANTHER" id="PTHR24178">
    <property type="entry name" value="MOLTING PROTEIN MLT-4"/>
    <property type="match status" value="1"/>
</dbReference>
<dbReference type="Pfam" id="PF12796">
    <property type="entry name" value="Ank_2"/>
    <property type="match status" value="1"/>
</dbReference>
<feature type="region of interest" description="Disordered" evidence="4">
    <location>
        <begin position="444"/>
        <end position="481"/>
    </location>
</feature>
<keyword evidence="2 3" id="KW-0040">ANK repeat</keyword>
<evidence type="ECO:0000256" key="1">
    <source>
        <dbReference type="ARBA" id="ARBA00022737"/>
    </source>
</evidence>
<feature type="repeat" description="ANK" evidence="3">
    <location>
        <begin position="381"/>
        <end position="413"/>
    </location>
</feature>
<dbReference type="SMART" id="SM00248">
    <property type="entry name" value="ANK"/>
    <property type="match status" value="7"/>
</dbReference>
<feature type="repeat" description="ANK" evidence="3">
    <location>
        <begin position="155"/>
        <end position="187"/>
    </location>
</feature>
<reference evidence="5" key="2">
    <citation type="submission" date="2023-05" db="EMBL/GenBank/DDBJ databases">
        <authorList>
            <consortium name="Lawrence Berkeley National Laboratory"/>
            <person name="Steindorff A."/>
            <person name="Hensen N."/>
            <person name="Bonometti L."/>
            <person name="Westerberg I."/>
            <person name="Brannstrom I.O."/>
            <person name="Guillou S."/>
            <person name="Cros-Aarteil S."/>
            <person name="Calhoun S."/>
            <person name="Haridas S."/>
            <person name="Kuo A."/>
            <person name="Mondo S."/>
            <person name="Pangilinan J."/>
            <person name="Riley R."/>
            <person name="Labutti K."/>
            <person name="Andreopoulos B."/>
            <person name="Lipzen A."/>
            <person name="Chen C."/>
            <person name="Yanf M."/>
            <person name="Daum C."/>
            <person name="Ng V."/>
            <person name="Clum A."/>
            <person name="Ohm R."/>
            <person name="Martin F."/>
            <person name="Silar P."/>
            <person name="Natvig D."/>
            <person name="Lalanne C."/>
            <person name="Gautier V."/>
            <person name="Ament-Velasquez S.L."/>
            <person name="Kruys A."/>
            <person name="Hutchinson M.I."/>
            <person name="Powell A.J."/>
            <person name="Barry K."/>
            <person name="Miller A.N."/>
            <person name="Grigoriev I.V."/>
            <person name="Debuchy R."/>
            <person name="Gladieux P."/>
            <person name="Thoren M.H."/>
            <person name="Johannesson H."/>
        </authorList>
    </citation>
    <scope>NUCLEOTIDE SEQUENCE</scope>
    <source>
        <strain evidence="5">CBS 103.79</strain>
    </source>
</reference>
<dbReference type="PROSITE" id="PS50297">
    <property type="entry name" value="ANK_REP_REGION"/>
    <property type="match status" value="3"/>
</dbReference>
<dbReference type="PRINTS" id="PR01415">
    <property type="entry name" value="ANKYRIN"/>
</dbReference>
<sequence>MASNGDGNRKRWSGLRTSVGNMFKSPRTRGHSGAGPVEDTPLPHDGNNAEKPDAMPMIHEAIRANDLIGVGRILQAFPGVVHETDDQGMTPLALAFVHGNLGMVKGIHTAGASPYPSKNNDESLAALATIAQSAPLIRWLSTLHDRSLLNARDLAGSTPLHSAVLHGNLEVTRALLECGADPNLHAHRATNPPTDPPLGTGTPLFFAVDKSLNLSQPPSTRLATVRLLLQHGASLTIPQELDGTFPLHEAVLGGGAPAVQGGGDPDIITALLDHKDAATGQPATDIEIGTVTPRDPDMRGTTPLMYAAGSCSKFIVNLLLGRGADPARVNALGETALHWAGVNEARSTAGVPEAEGIIRLLVEGGRGCLGKVVGVDVRNKLGGTALHGAAYKGLMPNVRVLLEFGADTRIVAEDVHFENLVGVGGTPEELARSQGHFEVAEFIREWERSHPKGEGGGRDGERKGGEGRGREGISGQEDGRA</sequence>
<evidence type="ECO:0000256" key="4">
    <source>
        <dbReference type="SAM" id="MobiDB-lite"/>
    </source>
</evidence>
<dbReference type="EMBL" id="MU855373">
    <property type="protein sequence ID" value="KAK3905050.1"/>
    <property type="molecule type" value="Genomic_DNA"/>
</dbReference>
<dbReference type="InterPro" id="IPR002110">
    <property type="entry name" value="Ankyrin_rpt"/>
</dbReference>
<keyword evidence="6" id="KW-1185">Reference proteome</keyword>
<dbReference type="Proteomes" id="UP001303889">
    <property type="component" value="Unassembled WGS sequence"/>
</dbReference>
<proteinExistence type="predicted"/>
<evidence type="ECO:0000313" key="5">
    <source>
        <dbReference type="EMBL" id="KAK3905050.1"/>
    </source>
</evidence>
<evidence type="ECO:0000256" key="3">
    <source>
        <dbReference type="PROSITE-ProRule" id="PRU00023"/>
    </source>
</evidence>
<feature type="region of interest" description="Disordered" evidence="4">
    <location>
        <begin position="1"/>
        <end position="51"/>
    </location>
</feature>
<dbReference type="InterPro" id="IPR036770">
    <property type="entry name" value="Ankyrin_rpt-contain_sf"/>
</dbReference>
<organism evidence="5 6">
    <name type="scientific">Staphylotrichum tortipilum</name>
    <dbReference type="NCBI Taxonomy" id="2831512"/>
    <lineage>
        <taxon>Eukaryota</taxon>
        <taxon>Fungi</taxon>
        <taxon>Dikarya</taxon>
        <taxon>Ascomycota</taxon>
        <taxon>Pezizomycotina</taxon>
        <taxon>Sordariomycetes</taxon>
        <taxon>Sordariomycetidae</taxon>
        <taxon>Sordariales</taxon>
        <taxon>Chaetomiaceae</taxon>
        <taxon>Staphylotrichum</taxon>
    </lineage>
</organism>
<comment type="caution">
    <text evidence="5">The sequence shown here is derived from an EMBL/GenBank/DDBJ whole genome shotgun (WGS) entry which is preliminary data.</text>
</comment>
<accession>A0AAN6MQ49</accession>
<evidence type="ECO:0000256" key="2">
    <source>
        <dbReference type="ARBA" id="ARBA00023043"/>
    </source>
</evidence>
<name>A0AAN6MQ49_9PEZI</name>
<dbReference type="SUPFAM" id="SSF48403">
    <property type="entry name" value="Ankyrin repeat"/>
    <property type="match status" value="1"/>
</dbReference>
<evidence type="ECO:0000313" key="6">
    <source>
        <dbReference type="Proteomes" id="UP001303889"/>
    </source>
</evidence>
<dbReference type="AlphaFoldDB" id="A0AAN6MQ49"/>
<dbReference type="Gene3D" id="1.25.40.20">
    <property type="entry name" value="Ankyrin repeat-containing domain"/>
    <property type="match status" value="2"/>
</dbReference>
<protein>
    <submittedName>
        <fullName evidence="5">Ankyrin repeat-containing domain protein</fullName>
    </submittedName>
</protein>
<dbReference type="Pfam" id="PF00023">
    <property type="entry name" value="Ank"/>
    <property type="match status" value="1"/>
</dbReference>
<gene>
    <name evidence="5" type="ORF">C8A05DRAFT_31151</name>
</gene>
<feature type="repeat" description="ANK" evidence="3">
    <location>
        <begin position="299"/>
        <end position="331"/>
    </location>
</feature>
<reference evidence="5" key="1">
    <citation type="journal article" date="2023" name="Mol. Phylogenet. Evol.">
        <title>Genome-scale phylogeny and comparative genomics of the fungal order Sordariales.</title>
        <authorList>
            <person name="Hensen N."/>
            <person name="Bonometti L."/>
            <person name="Westerberg I."/>
            <person name="Brannstrom I.O."/>
            <person name="Guillou S."/>
            <person name="Cros-Aarteil S."/>
            <person name="Calhoun S."/>
            <person name="Haridas S."/>
            <person name="Kuo A."/>
            <person name="Mondo S."/>
            <person name="Pangilinan J."/>
            <person name="Riley R."/>
            <person name="LaButti K."/>
            <person name="Andreopoulos B."/>
            <person name="Lipzen A."/>
            <person name="Chen C."/>
            <person name="Yan M."/>
            <person name="Daum C."/>
            <person name="Ng V."/>
            <person name="Clum A."/>
            <person name="Steindorff A."/>
            <person name="Ohm R.A."/>
            <person name="Martin F."/>
            <person name="Silar P."/>
            <person name="Natvig D.O."/>
            <person name="Lalanne C."/>
            <person name="Gautier V."/>
            <person name="Ament-Velasquez S.L."/>
            <person name="Kruys A."/>
            <person name="Hutchinson M.I."/>
            <person name="Powell A.J."/>
            <person name="Barry K."/>
            <person name="Miller A.N."/>
            <person name="Grigoriev I.V."/>
            <person name="Debuchy R."/>
            <person name="Gladieux P."/>
            <person name="Hiltunen Thoren M."/>
            <person name="Johannesson H."/>
        </authorList>
    </citation>
    <scope>NUCLEOTIDE SEQUENCE</scope>
    <source>
        <strain evidence="5">CBS 103.79</strain>
    </source>
</reference>
<dbReference type="PROSITE" id="PS50088">
    <property type="entry name" value="ANK_REPEAT"/>
    <property type="match status" value="3"/>
</dbReference>
<keyword evidence="1" id="KW-0677">Repeat</keyword>